<dbReference type="EMBL" id="NBIV01000356">
    <property type="protein sequence ID" value="PXF40123.1"/>
    <property type="molecule type" value="Genomic_DNA"/>
</dbReference>
<reference evidence="1 2" key="1">
    <citation type="journal article" date="2018" name="Mol. Biol. Evol.">
        <title>Analysis of the draft genome of the red seaweed Gracilariopsis chorda provides insights into genome size evolution in Rhodophyta.</title>
        <authorList>
            <person name="Lee J."/>
            <person name="Yang E.C."/>
            <person name="Graf L."/>
            <person name="Yang J.H."/>
            <person name="Qiu H."/>
            <person name="Zel Zion U."/>
            <person name="Chan C.X."/>
            <person name="Stephens T.G."/>
            <person name="Weber A.P.M."/>
            <person name="Boo G.H."/>
            <person name="Boo S.M."/>
            <person name="Kim K.M."/>
            <person name="Shin Y."/>
            <person name="Jung M."/>
            <person name="Lee S.J."/>
            <person name="Yim H.S."/>
            <person name="Lee J.H."/>
            <person name="Bhattacharya D."/>
            <person name="Yoon H.S."/>
        </authorList>
    </citation>
    <scope>NUCLEOTIDE SEQUENCE [LARGE SCALE GENOMIC DNA]</scope>
    <source>
        <strain evidence="1 2">SKKU-2015</strain>
        <tissue evidence="1">Whole body</tissue>
    </source>
</reference>
<accession>A0A2V3IDG9</accession>
<dbReference type="AlphaFoldDB" id="A0A2V3IDG9"/>
<protein>
    <submittedName>
        <fullName evidence="1">Uncharacterized protein</fullName>
    </submittedName>
</protein>
<evidence type="ECO:0000313" key="2">
    <source>
        <dbReference type="Proteomes" id="UP000247409"/>
    </source>
</evidence>
<gene>
    <name evidence="1" type="ORF">BWQ96_10161</name>
</gene>
<organism evidence="1 2">
    <name type="scientific">Gracilariopsis chorda</name>
    <dbReference type="NCBI Taxonomy" id="448386"/>
    <lineage>
        <taxon>Eukaryota</taxon>
        <taxon>Rhodophyta</taxon>
        <taxon>Florideophyceae</taxon>
        <taxon>Rhodymeniophycidae</taxon>
        <taxon>Gracilariales</taxon>
        <taxon>Gracilariaceae</taxon>
        <taxon>Gracilariopsis</taxon>
    </lineage>
</organism>
<dbReference type="Proteomes" id="UP000247409">
    <property type="component" value="Unassembled WGS sequence"/>
</dbReference>
<sequence>MEERLKTARAVGLLEIVSAGEVAVGVIPVLVSGLPSRGTDEQIVGYRVWYFCSGVFTGIGS</sequence>
<name>A0A2V3IDG9_9FLOR</name>
<comment type="caution">
    <text evidence="1">The sequence shown here is derived from an EMBL/GenBank/DDBJ whole genome shotgun (WGS) entry which is preliminary data.</text>
</comment>
<keyword evidence="2" id="KW-1185">Reference proteome</keyword>
<evidence type="ECO:0000313" key="1">
    <source>
        <dbReference type="EMBL" id="PXF40123.1"/>
    </source>
</evidence>
<proteinExistence type="predicted"/>